<keyword evidence="3" id="KW-1185">Reference proteome</keyword>
<sequence length="410" mass="39887">MRQQLSPIGNQAPSQLPSHREHAAAADSSWRFADIPVSPPATRADTPRPQPDSFAAARASVCSDGIDLKGNGQDLTDQVSPDAGVPAPPDAGAPAARDAGTPAQVPPDAGVAPAVPQTPPAGSGAPAAPGTAPPTPAAVTSVTFGTVNSPTTPAGVIARIPPRIDQSIAATVTGTGSVVISVDGASATNGTATLNGAATATLAATGVVALRGTTQTAVGSAGNLKLVAKVGGTTVGTSNAFTICAIPTTVTISPGSLITGTERGIEAITSNNSDSGVVADLDMVQMSEKVQYVGGTGCFAGITSGSNSGFLPANVSPHGTDHHGTPVSRITGAGAIDSRQLFVFNDTRSGATNVVVTNSGFNIHREVTATAAGSGTSLSITTSKTGVATTVSSVSASAGSGSASSGAQAV</sequence>
<comment type="caution">
    <text evidence="2">The sequence shown here is derived from an EMBL/GenBank/DDBJ whole genome shotgun (WGS) entry which is preliminary data.</text>
</comment>
<protein>
    <submittedName>
        <fullName evidence="2">Uncharacterized protein</fullName>
    </submittedName>
</protein>
<feature type="compositionally biased region" description="Low complexity" evidence="1">
    <location>
        <begin position="92"/>
        <end position="130"/>
    </location>
</feature>
<name>A0A369UL96_9GAMM</name>
<feature type="compositionally biased region" description="Polar residues" evidence="1">
    <location>
        <begin position="1"/>
        <end position="17"/>
    </location>
</feature>
<evidence type="ECO:0000313" key="3">
    <source>
        <dbReference type="Proteomes" id="UP000253782"/>
    </source>
</evidence>
<dbReference type="EMBL" id="QQAH01000009">
    <property type="protein sequence ID" value="RDD81542.1"/>
    <property type="molecule type" value="Genomic_DNA"/>
</dbReference>
<evidence type="ECO:0000313" key="2">
    <source>
        <dbReference type="EMBL" id="RDD81542.1"/>
    </source>
</evidence>
<reference evidence="2 3" key="1">
    <citation type="submission" date="2018-07" db="EMBL/GenBank/DDBJ databases">
        <title>Dyella tabacisoli L4-6T, whole genome shotgun sequence.</title>
        <authorList>
            <person name="Zhou X.-K."/>
            <person name="Li W.-J."/>
            <person name="Duan Y.-Q."/>
        </authorList>
    </citation>
    <scope>NUCLEOTIDE SEQUENCE [LARGE SCALE GENOMIC DNA]</scope>
    <source>
        <strain evidence="2 3">L4-6</strain>
    </source>
</reference>
<dbReference type="AlphaFoldDB" id="A0A369UL96"/>
<dbReference type="RefSeq" id="WP_162791452.1">
    <property type="nucleotide sequence ID" value="NZ_JBHSPE010000005.1"/>
</dbReference>
<evidence type="ECO:0000256" key="1">
    <source>
        <dbReference type="SAM" id="MobiDB-lite"/>
    </source>
</evidence>
<organism evidence="2 3">
    <name type="scientific">Dyella tabacisoli</name>
    <dbReference type="NCBI Taxonomy" id="2282381"/>
    <lineage>
        <taxon>Bacteria</taxon>
        <taxon>Pseudomonadati</taxon>
        <taxon>Pseudomonadota</taxon>
        <taxon>Gammaproteobacteria</taxon>
        <taxon>Lysobacterales</taxon>
        <taxon>Rhodanobacteraceae</taxon>
        <taxon>Dyella</taxon>
    </lineage>
</organism>
<feature type="region of interest" description="Disordered" evidence="1">
    <location>
        <begin position="1"/>
        <end position="153"/>
    </location>
</feature>
<accession>A0A369UL96</accession>
<dbReference type="Proteomes" id="UP000253782">
    <property type="component" value="Unassembled WGS sequence"/>
</dbReference>
<gene>
    <name evidence="2" type="ORF">DVJ77_10205</name>
</gene>
<proteinExistence type="predicted"/>